<evidence type="ECO:0000313" key="13">
    <source>
        <dbReference type="Proteomes" id="UP000014634"/>
    </source>
</evidence>
<dbReference type="GO" id="GO:0003676">
    <property type="term" value="F:nucleic acid binding"/>
    <property type="evidence" value="ECO:0007669"/>
    <property type="project" value="InterPro"/>
</dbReference>
<sequence length="161" mass="18028">MTTAKIKLYTDGACSQNPGPGGWAFVMILKDMQGDQPDQELLRGSGGEKLTTNNRMELSAVIQALIAYQEKIQPRYADCPVTLHTDSQYVQQGISSWIKKWKLNGWRTADRGAVKNQDLWQQLDALASQLSLEWMWVKGHAGNRYNELCDTLAVEAAKNAK</sequence>
<dbReference type="Gene3D" id="3.30.420.10">
    <property type="entry name" value="Ribonuclease H-like superfamily/Ribonuclease H"/>
    <property type="match status" value="1"/>
</dbReference>
<evidence type="ECO:0000256" key="8">
    <source>
        <dbReference type="ARBA" id="ARBA00022801"/>
    </source>
</evidence>
<keyword evidence="5 10" id="KW-0540">Nuclease</keyword>
<dbReference type="GO" id="GO:0000287">
    <property type="term" value="F:magnesium ion binding"/>
    <property type="evidence" value="ECO:0007669"/>
    <property type="project" value="UniProtKB-UniRule"/>
</dbReference>
<keyword evidence="7 10" id="KW-0255">Endonuclease</keyword>
<dbReference type="EC" id="3.1.26.4" evidence="4 10"/>
<evidence type="ECO:0000256" key="2">
    <source>
        <dbReference type="ARBA" id="ARBA00005300"/>
    </source>
</evidence>
<dbReference type="PANTHER" id="PTHR10642:SF26">
    <property type="entry name" value="RIBONUCLEASE H1"/>
    <property type="match status" value="1"/>
</dbReference>
<name>A0AA87TEP8_TREMD</name>
<feature type="binding site" evidence="10">
    <location>
        <position position="11"/>
    </location>
    <ligand>
        <name>Mg(2+)</name>
        <dbReference type="ChEBI" id="CHEBI:18420"/>
        <label>1</label>
    </ligand>
</feature>
<keyword evidence="9 10" id="KW-0460">Magnesium</keyword>
<dbReference type="InterPro" id="IPR012337">
    <property type="entry name" value="RNaseH-like_sf"/>
</dbReference>
<keyword evidence="8 10" id="KW-0378">Hydrolase</keyword>
<evidence type="ECO:0000256" key="10">
    <source>
        <dbReference type="HAMAP-Rule" id="MF_00042"/>
    </source>
</evidence>
<comment type="caution">
    <text evidence="12">The sequence shown here is derived from an EMBL/GenBank/DDBJ whole genome shotgun (WGS) entry which is preliminary data.</text>
</comment>
<dbReference type="PANTHER" id="PTHR10642">
    <property type="entry name" value="RIBONUCLEASE H1"/>
    <property type="match status" value="1"/>
</dbReference>
<keyword evidence="10" id="KW-0963">Cytoplasm</keyword>
<evidence type="ECO:0000256" key="9">
    <source>
        <dbReference type="ARBA" id="ARBA00022842"/>
    </source>
</evidence>
<evidence type="ECO:0000256" key="5">
    <source>
        <dbReference type="ARBA" id="ARBA00022722"/>
    </source>
</evidence>
<feature type="domain" description="RNase H type-1" evidence="11">
    <location>
        <begin position="2"/>
        <end position="158"/>
    </location>
</feature>
<dbReference type="Proteomes" id="UP000014634">
    <property type="component" value="Unassembled WGS sequence"/>
</dbReference>
<organism evidence="12 13">
    <name type="scientific">Treponema medium ATCC 700293</name>
    <dbReference type="NCBI Taxonomy" id="1125700"/>
    <lineage>
        <taxon>Bacteria</taxon>
        <taxon>Pseudomonadati</taxon>
        <taxon>Spirochaetota</taxon>
        <taxon>Spirochaetia</taxon>
        <taxon>Spirochaetales</taxon>
        <taxon>Treponemataceae</taxon>
        <taxon>Treponema</taxon>
    </lineage>
</organism>
<evidence type="ECO:0000256" key="6">
    <source>
        <dbReference type="ARBA" id="ARBA00022723"/>
    </source>
</evidence>
<accession>A0AA87TEP8</accession>
<protein>
    <recommendedName>
        <fullName evidence="4 10">Ribonuclease H</fullName>
        <shortName evidence="10">RNase H</shortName>
        <ecNumber evidence="4 10">3.1.26.4</ecNumber>
    </recommendedName>
</protein>
<dbReference type="GO" id="GO:0043137">
    <property type="term" value="P:DNA replication, removal of RNA primer"/>
    <property type="evidence" value="ECO:0007669"/>
    <property type="project" value="TreeGrafter"/>
</dbReference>
<dbReference type="Pfam" id="PF00075">
    <property type="entry name" value="RNase_H"/>
    <property type="match status" value="1"/>
</dbReference>
<comment type="cofactor">
    <cofactor evidence="10">
        <name>Mg(2+)</name>
        <dbReference type="ChEBI" id="CHEBI:18420"/>
    </cofactor>
    <text evidence="10">Binds 1 Mg(2+) ion per subunit. May bind a second metal ion at a regulatory site, or after substrate binding.</text>
</comment>
<dbReference type="GO" id="GO:0004523">
    <property type="term" value="F:RNA-DNA hybrid ribonuclease activity"/>
    <property type="evidence" value="ECO:0007669"/>
    <property type="project" value="UniProtKB-UniRule"/>
</dbReference>
<feature type="binding site" evidence="10">
    <location>
        <position position="150"/>
    </location>
    <ligand>
        <name>Mg(2+)</name>
        <dbReference type="ChEBI" id="CHEBI:18420"/>
        <label>2</label>
    </ligand>
</feature>
<evidence type="ECO:0000256" key="1">
    <source>
        <dbReference type="ARBA" id="ARBA00000077"/>
    </source>
</evidence>
<proteinExistence type="inferred from homology"/>
<dbReference type="HAMAP" id="MF_00042">
    <property type="entry name" value="RNase_H"/>
    <property type="match status" value="1"/>
</dbReference>
<dbReference type="PROSITE" id="PS50879">
    <property type="entry name" value="RNASE_H_1"/>
    <property type="match status" value="1"/>
</dbReference>
<dbReference type="InterPro" id="IPR022892">
    <property type="entry name" value="RNaseHI"/>
</dbReference>
<dbReference type="InterPro" id="IPR050092">
    <property type="entry name" value="RNase_H"/>
</dbReference>
<feature type="binding site" evidence="10">
    <location>
        <position position="57"/>
    </location>
    <ligand>
        <name>Mg(2+)</name>
        <dbReference type="ChEBI" id="CHEBI:18420"/>
        <label>1</label>
    </ligand>
</feature>
<dbReference type="AlphaFoldDB" id="A0AA87TEP8"/>
<comment type="catalytic activity">
    <reaction evidence="1 10">
        <text>Endonucleolytic cleavage to 5'-phosphomonoester.</text>
        <dbReference type="EC" id="3.1.26.4"/>
    </reaction>
</comment>
<gene>
    <name evidence="10" type="primary">rnhA</name>
    <name evidence="12" type="ORF">HMPREF9195_01389</name>
</gene>
<comment type="subunit">
    <text evidence="3 10">Monomer.</text>
</comment>
<comment type="function">
    <text evidence="10">Endonuclease that specifically degrades the RNA of RNA-DNA hybrids.</text>
</comment>
<dbReference type="NCBIfam" id="NF001236">
    <property type="entry name" value="PRK00203.1"/>
    <property type="match status" value="1"/>
</dbReference>
<evidence type="ECO:0000313" key="12">
    <source>
        <dbReference type="EMBL" id="EPF28493.1"/>
    </source>
</evidence>
<dbReference type="RefSeq" id="WP_016523332.1">
    <property type="nucleotide sequence ID" value="NZ_KE332517.1"/>
</dbReference>
<dbReference type="InterPro" id="IPR002156">
    <property type="entry name" value="RNaseH_domain"/>
</dbReference>
<dbReference type="CDD" id="cd09278">
    <property type="entry name" value="RNase_HI_prokaryote_like"/>
    <property type="match status" value="1"/>
</dbReference>
<dbReference type="InterPro" id="IPR036397">
    <property type="entry name" value="RNaseH_sf"/>
</dbReference>
<reference evidence="12 13" key="1">
    <citation type="submission" date="2013-04" db="EMBL/GenBank/DDBJ databases">
        <title>The Genome Sequence of Treponema medium ATCC 700293.</title>
        <authorList>
            <consortium name="The Broad Institute Genomics Platform"/>
            <person name="Earl A."/>
            <person name="Ward D."/>
            <person name="Feldgarden M."/>
            <person name="Gevers D."/>
            <person name="Leonetti C."/>
            <person name="Blanton J.M."/>
            <person name="Dewhirst F.E."/>
            <person name="Izard J."/>
            <person name="Walker B."/>
            <person name="Young S."/>
            <person name="Zeng Q."/>
            <person name="Gargeya S."/>
            <person name="Fitzgerald M."/>
            <person name="Haas B."/>
            <person name="Abouelleil A."/>
            <person name="Allen A.W."/>
            <person name="Alvarado L."/>
            <person name="Arachchi H.M."/>
            <person name="Berlin A.M."/>
            <person name="Chapman S.B."/>
            <person name="Gainer-Dewar J."/>
            <person name="Goldberg J."/>
            <person name="Griggs A."/>
            <person name="Gujja S."/>
            <person name="Hansen M."/>
            <person name="Howarth C."/>
            <person name="Imamovic A."/>
            <person name="Ireland A."/>
            <person name="Larimer J."/>
            <person name="McCowan C."/>
            <person name="Murphy C."/>
            <person name="Pearson M."/>
            <person name="Poon T.W."/>
            <person name="Priest M."/>
            <person name="Roberts A."/>
            <person name="Saif S."/>
            <person name="Shea T."/>
            <person name="Sisk P."/>
            <person name="Sykes S."/>
            <person name="Wortman J."/>
            <person name="Nusbaum C."/>
            <person name="Birren B."/>
        </authorList>
    </citation>
    <scope>NUCLEOTIDE SEQUENCE [LARGE SCALE GENOMIC DNA]</scope>
    <source>
        <strain evidence="12 13">ATCC 700293</strain>
    </source>
</reference>
<feature type="binding site" evidence="10">
    <location>
        <position position="86"/>
    </location>
    <ligand>
        <name>Mg(2+)</name>
        <dbReference type="ChEBI" id="CHEBI:18420"/>
        <label>1</label>
    </ligand>
</feature>
<comment type="subcellular location">
    <subcellularLocation>
        <location evidence="10">Cytoplasm</location>
    </subcellularLocation>
</comment>
<evidence type="ECO:0000256" key="3">
    <source>
        <dbReference type="ARBA" id="ARBA00011245"/>
    </source>
</evidence>
<dbReference type="SUPFAM" id="SSF53098">
    <property type="entry name" value="Ribonuclease H-like"/>
    <property type="match status" value="1"/>
</dbReference>
<feature type="binding site" evidence="10">
    <location>
        <position position="11"/>
    </location>
    <ligand>
        <name>Mg(2+)</name>
        <dbReference type="ChEBI" id="CHEBI:18420"/>
        <label>2</label>
    </ligand>
</feature>
<dbReference type="EMBL" id="ATFE01000011">
    <property type="protein sequence ID" value="EPF28493.1"/>
    <property type="molecule type" value="Genomic_DNA"/>
</dbReference>
<dbReference type="GO" id="GO:0005737">
    <property type="term" value="C:cytoplasm"/>
    <property type="evidence" value="ECO:0007669"/>
    <property type="project" value="UniProtKB-SubCell"/>
</dbReference>
<evidence type="ECO:0000259" key="11">
    <source>
        <dbReference type="PROSITE" id="PS50879"/>
    </source>
</evidence>
<comment type="similarity">
    <text evidence="2 10">Belongs to the RNase H family.</text>
</comment>
<evidence type="ECO:0000256" key="4">
    <source>
        <dbReference type="ARBA" id="ARBA00012180"/>
    </source>
</evidence>
<evidence type="ECO:0000256" key="7">
    <source>
        <dbReference type="ARBA" id="ARBA00022759"/>
    </source>
</evidence>
<keyword evidence="6 10" id="KW-0479">Metal-binding</keyword>